<proteinExistence type="predicted"/>
<gene>
    <name evidence="1" type="ORF">CS063_16840</name>
</gene>
<sequence>MKIGILGAGKIAKVMAATLNQMEEATCYAVAARDLERAEAFAKSYQCEKAYGSYEELVKDEEVELIYIATPHSHHYEHAKLCIEHGKAVLCEKAFTRNAKEARELLALAKEKGVFITEAIWTRYMPSRKLISELIKSDIIGKPALLTANLGYNIAEKERIIRPELAGGALLDLGIYPINFALMVFGNEIEKITSTATLSDTGVDLQNSITFTYKTGEMAVLNSTALALSDRKGIIYGDKGFIIIENINNCEKVCVFNMEREMIKCVEVPEQISGYEYQVIDAIAAIKAGQLECEAMPHAETIRVMEMMDYLRKEWGVIYPGE</sequence>
<name>A0AC61D954_9FIRM</name>
<accession>A0AC61D954</accession>
<dbReference type="EMBL" id="PEDL01000039">
    <property type="protein sequence ID" value="PHV69253.1"/>
    <property type="molecule type" value="Genomic_DNA"/>
</dbReference>
<protein>
    <submittedName>
        <fullName evidence="1">Oxidoreductase</fullName>
    </submittedName>
</protein>
<organism evidence="1 2">
    <name type="scientific">Sporanaerobium hydrogeniformans</name>
    <dbReference type="NCBI Taxonomy" id="3072179"/>
    <lineage>
        <taxon>Bacteria</taxon>
        <taxon>Bacillati</taxon>
        <taxon>Bacillota</taxon>
        <taxon>Clostridia</taxon>
        <taxon>Lachnospirales</taxon>
        <taxon>Lachnospiraceae</taxon>
        <taxon>Sporanaerobium</taxon>
    </lineage>
</organism>
<comment type="caution">
    <text evidence="1">The sequence shown here is derived from an EMBL/GenBank/DDBJ whole genome shotgun (WGS) entry which is preliminary data.</text>
</comment>
<evidence type="ECO:0000313" key="2">
    <source>
        <dbReference type="Proteomes" id="UP000224460"/>
    </source>
</evidence>
<dbReference type="Proteomes" id="UP000224460">
    <property type="component" value="Unassembled WGS sequence"/>
</dbReference>
<keyword evidence="2" id="KW-1185">Reference proteome</keyword>
<reference evidence="1" key="1">
    <citation type="submission" date="2017-10" db="EMBL/GenBank/DDBJ databases">
        <title>Genome sequence of cellulolytic Lachnospiraceae bacterium XHS1971 isolated from hotspring sediment.</title>
        <authorList>
            <person name="Vasudevan G."/>
            <person name="Joshi A.J."/>
            <person name="Hivarkar S."/>
            <person name="Lanjekar V.B."/>
            <person name="Dhakephalkar P.K."/>
            <person name="Dagar S."/>
        </authorList>
    </citation>
    <scope>NUCLEOTIDE SEQUENCE</scope>
    <source>
        <strain evidence="1">XHS1971</strain>
    </source>
</reference>
<evidence type="ECO:0000313" key="1">
    <source>
        <dbReference type="EMBL" id="PHV69253.1"/>
    </source>
</evidence>